<feature type="compositionally biased region" description="Basic and acidic residues" evidence="1">
    <location>
        <begin position="89"/>
        <end position="99"/>
    </location>
</feature>
<keyword evidence="2" id="KW-0614">Plasmid</keyword>
<sequence length="116" mass="12305">MPLNPRETALVRGWIEGLPYPVLAQTYLDRDDALAARAEGEVPLIGRLRGAGASLTVAGLHRALIGVIRAAAAARSITGKPCRGTGSDRNPRREATEFEKTPSTTLACSYYLGASL</sequence>
<organism evidence="2 3">
    <name type="scientific">Candidatus Methylocalor cossyra</name>
    <dbReference type="NCBI Taxonomy" id="3108543"/>
    <lineage>
        <taxon>Bacteria</taxon>
        <taxon>Pseudomonadati</taxon>
        <taxon>Pseudomonadota</taxon>
        <taxon>Gammaproteobacteria</taxon>
        <taxon>Methylococcales</taxon>
        <taxon>Methylococcaceae</taxon>
        <taxon>Candidatus Methylocalor</taxon>
    </lineage>
</organism>
<name>A0ABP1CCI7_9GAMM</name>
<reference evidence="2 3" key="1">
    <citation type="submission" date="2024-04" db="EMBL/GenBank/DDBJ databases">
        <authorList>
            <person name="Cremers G."/>
        </authorList>
    </citation>
    <scope>NUCLEOTIDE SEQUENCE [LARGE SCALE GENOMIC DNA]</scope>
    <source>
        <strain evidence="2">MeCH1-AG</strain>
        <plasmid evidence="2 3">2</plasmid>
    </source>
</reference>
<feature type="region of interest" description="Disordered" evidence="1">
    <location>
        <begin position="79"/>
        <end position="99"/>
    </location>
</feature>
<accession>A0ABP1CCI7</accession>
<proteinExistence type="predicted"/>
<evidence type="ECO:0000313" key="2">
    <source>
        <dbReference type="EMBL" id="CAL1241938.1"/>
    </source>
</evidence>
<evidence type="ECO:0000313" key="3">
    <source>
        <dbReference type="Proteomes" id="UP001497493"/>
    </source>
</evidence>
<dbReference type="RefSeq" id="WP_348760014.1">
    <property type="nucleotide sequence ID" value="NZ_OZ026885.1"/>
</dbReference>
<geneLocation type="plasmid" evidence="2 3">
    <name>2</name>
</geneLocation>
<keyword evidence="3" id="KW-1185">Reference proteome</keyword>
<protein>
    <submittedName>
        <fullName evidence="2">Uncharacterized protein</fullName>
    </submittedName>
</protein>
<evidence type="ECO:0000256" key="1">
    <source>
        <dbReference type="SAM" id="MobiDB-lite"/>
    </source>
</evidence>
<gene>
    <name evidence="2" type="ORF">MECH1_V1_P0006</name>
</gene>
<dbReference type="Proteomes" id="UP001497493">
    <property type="component" value="Plasmid 2"/>
</dbReference>
<dbReference type="EMBL" id="OZ026885">
    <property type="protein sequence ID" value="CAL1241938.1"/>
    <property type="molecule type" value="Genomic_DNA"/>
</dbReference>